<dbReference type="Pfam" id="PF00690">
    <property type="entry name" value="Cation_ATPase_N"/>
    <property type="match status" value="1"/>
</dbReference>
<keyword evidence="3" id="KW-0547">Nucleotide-binding</keyword>
<dbReference type="PRINTS" id="PR00120">
    <property type="entry name" value="HATPASE"/>
</dbReference>
<evidence type="ECO:0000256" key="8">
    <source>
        <dbReference type="SAM" id="Phobius"/>
    </source>
</evidence>
<dbReference type="Pfam" id="PF00122">
    <property type="entry name" value="E1-E2_ATPase"/>
    <property type="match status" value="1"/>
</dbReference>
<dbReference type="Pfam" id="PF00702">
    <property type="entry name" value="Hydrolase"/>
    <property type="match status" value="1"/>
</dbReference>
<dbReference type="InterPro" id="IPR006068">
    <property type="entry name" value="ATPase_P-typ_cation-transptr_C"/>
</dbReference>
<dbReference type="AlphaFoldDB" id="Q07NG1"/>
<dbReference type="PRINTS" id="PR00119">
    <property type="entry name" value="CATATPASE"/>
</dbReference>
<dbReference type="GO" id="GO:0005524">
    <property type="term" value="F:ATP binding"/>
    <property type="evidence" value="ECO:0007669"/>
    <property type="project" value="UniProtKB-KW"/>
</dbReference>
<dbReference type="InterPro" id="IPR036412">
    <property type="entry name" value="HAD-like_sf"/>
</dbReference>
<evidence type="ECO:0000256" key="4">
    <source>
        <dbReference type="ARBA" id="ARBA00022840"/>
    </source>
</evidence>
<accession>Q07NG1</accession>
<dbReference type="GO" id="GO:0016020">
    <property type="term" value="C:membrane"/>
    <property type="evidence" value="ECO:0007669"/>
    <property type="project" value="UniProtKB-SubCell"/>
</dbReference>
<evidence type="ECO:0000256" key="2">
    <source>
        <dbReference type="ARBA" id="ARBA00022692"/>
    </source>
</evidence>
<dbReference type="EMBL" id="CP000463">
    <property type="protein sequence ID" value="ABJ06523.1"/>
    <property type="molecule type" value="Genomic_DNA"/>
</dbReference>
<dbReference type="NCBIfam" id="TIGR01494">
    <property type="entry name" value="ATPase_P-type"/>
    <property type="match status" value="2"/>
</dbReference>
<name>Q07NG1_RHOP5</name>
<keyword evidence="6 8" id="KW-1133">Transmembrane helix</keyword>
<feature type="transmembrane region" description="Helical" evidence="8">
    <location>
        <begin position="785"/>
        <end position="805"/>
    </location>
</feature>
<protein>
    <submittedName>
        <fullName evidence="10">ATPase, P-type (Transporting), HAD superfamily, subfamily IC</fullName>
    </submittedName>
</protein>
<feature type="transmembrane region" description="Helical" evidence="8">
    <location>
        <begin position="746"/>
        <end position="773"/>
    </location>
</feature>
<dbReference type="SFLD" id="SFLDG00002">
    <property type="entry name" value="C1.7:_P-type_atpase_like"/>
    <property type="match status" value="1"/>
</dbReference>
<feature type="transmembrane region" description="Helical" evidence="8">
    <location>
        <begin position="297"/>
        <end position="321"/>
    </location>
</feature>
<evidence type="ECO:0000256" key="6">
    <source>
        <dbReference type="ARBA" id="ARBA00022989"/>
    </source>
</evidence>
<dbReference type="InterPro" id="IPR004014">
    <property type="entry name" value="ATPase_P-typ_cation-transptr_N"/>
</dbReference>
<evidence type="ECO:0000256" key="1">
    <source>
        <dbReference type="ARBA" id="ARBA00004141"/>
    </source>
</evidence>
<dbReference type="SUPFAM" id="SSF81665">
    <property type="entry name" value="Calcium ATPase, transmembrane domain M"/>
    <property type="match status" value="1"/>
</dbReference>
<evidence type="ECO:0000259" key="9">
    <source>
        <dbReference type="SMART" id="SM00831"/>
    </source>
</evidence>
<dbReference type="SMART" id="SM00831">
    <property type="entry name" value="Cation_ATPase_N"/>
    <property type="match status" value="1"/>
</dbReference>
<feature type="transmembrane region" description="Helical" evidence="8">
    <location>
        <begin position="74"/>
        <end position="93"/>
    </location>
</feature>
<feature type="transmembrane region" description="Helical" evidence="8">
    <location>
        <begin position="99"/>
        <end position="115"/>
    </location>
</feature>
<dbReference type="InterPro" id="IPR044492">
    <property type="entry name" value="P_typ_ATPase_HD_dom"/>
</dbReference>
<keyword evidence="7 8" id="KW-0472">Membrane</keyword>
<dbReference type="KEGG" id="rpe:RPE_2585"/>
<dbReference type="InterPro" id="IPR059000">
    <property type="entry name" value="ATPase_P-type_domA"/>
</dbReference>
<dbReference type="SFLD" id="SFLDS00003">
    <property type="entry name" value="Haloacid_Dehalogenase"/>
    <property type="match status" value="1"/>
</dbReference>
<dbReference type="STRING" id="316055.RPE_2585"/>
<feature type="transmembrane region" description="Helical" evidence="8">
    <location>
        <begin position="704"/>
        <end position="725"/>
    </location>
</feature>
<gene>
    <name evidence="10" type="ordered locus">RPE_2585</name>
</gene>
<keyword evidence="5" id="KW-1278">Translocase</keyword>
<dbReference type="InterPro" id="IPR023298">
    <property type="entry name" value="ATPase_P-typ_TM_dom_sf"/>
</dbReference>
<feature type="domain" description="Cation-transporting P-type ATPase N-terminal" evidence="9">
    <location>
        <begin position="26"/>
        <end position="95"/>
    </location>
</feature>
<dbReference type="GO" id="GO:0016887">
    <property type="term" value="F:ATP hydrolysis activity"/>
    <property type="evidence" value="ECO:0007669"/>
    <property type="project" value="InterPro"/>
</dbReference>
<dbReference type="PANTHER" id="PTHR42861">
    <property type="entry name" value="CALCIUM-TRANSPORTING ATPASE"/>
    <property type="match status" value="1"/>
</dbReference>
<keyword evidence="2 8" id="KW-0812">Transmembrane</keyword>
<feature type="transmembrane region" description="Helical" evidence="8">
    <location>
        <begin position="263"/>
        <end position="285"/>
    </location>
</feature>
<feature type="transmembrane region" description="Helical" evidence="8">
    <location>
        <begin position="854"/>
        <end position="871"/>
    </location>
</feature>
<evidence type="ECO:0000256" key="7">
    <source>
        <dbReference type="ARBA" id="ARBA00023136"/>
    </source>
</evidence>
<dbReference type="InterPro" id="IPR023299">
    <property type="entry name" value="ATPase_P-typ_cyto_dom_N"/>
</dbReference>
<evidence type="ECO:0000256" key="3">
    <source>
        <dbReference type="ARBA" id="ARBA00022741"/>
    </source>
</evidence>
<dbReference type="Gene3D" id="3.40.50.1000">
    <property type="entry name" value="HAD superfamily/HAD-like"/>
    <property type="match status" value="2"/>
</dbReference>
<dbReference type="InterPro" id="IPR023214">
    <property type="entry name" value="HAD_sf"/>
</dbReference>
<dbReference type="InterPro" id="IPR008250">
    <property type="entry name" value="ATPase_P-typ_transduc_dom_A_sf"/>
</dbReference>
<dbReference type="Pfam" id="PF00689">
    <property type="entry name" value="Cation_ATPase_C"/>
    <property type="match status" value="1"/>
</dbReference>
<dbReference type="PROSITE" id="PS00154">
    <property type="entry name" value="ATPASE_E1_E2"/>
    <property type="match status" value="1"/>
</dbReference>
<reference evidence="10" key="1">
    <citation type="submission" date="2006-09" db="EMBL/GenBank/DDBJ databases">
        <title>Complete sequence of Rhodopseudomonas palustris BisA53.</title>
        <authorList>
            <consortium name="US DOE Joint Genome Institute"/>
            <person name="Copeland A."/>
            <person name="Lucas S."/>
            <person name="Lapidus A."/>
            <person name="Barry K."/>
            <person name="Detter J.C."/>
            <person name="Glavina del Rio T."/>
            <person name="Hammon N."/>
            <person name="Israni S."/>
            <person name="Dalin E."/>
            <person name="Tice H."/>
            <person name="Pitluck S."/>
            <person name="Chain P."/>
            <person name="Malfatti S."/>
            <person name="Shin M."/>
            <person name="Vergez L."/>
            <person name="Schmutz J."/>
            <person name="Larimer F."/>
            <person name="Land M."/>
            <person name="Hauser L."/>
            <person name="Pelletier D.A."/>
            <person name="Kyrpides N."/>
            <person name="Kim E."/>
            <person name="Harwood C.S."/>
            <person name="Oda Y."/>
            <person name="Richardson P."/>
        </authorList>
    </citation>
    <scope>NUCLEOTIDE SEQUENCE [LARGE SCALE GENOMIC DNA]</scope>
    <source>
        <strain evidence="10">BisA53</strain>
    </source>
</reference>
<dbReference type="InterPro" id="IPR001757">
    <property type="entry name" value="P_typ_ATPase"/>
</dbReference>
<dbReference type="Gene3D" id="2.70.150.10">
    <property type="entry name" value="Calcium-transporting ATPase, cytoplasmic transduction domain A"/>
    <property type="match status" value="1"/>
</dbReference>
<feature type="transmembrane region" description="Helical" evidence="8">
    <location>
        <begin position="817"/>
        <end position="839"/>
    </location>
</feature>
<dbReference type="SUPFAM" id="SSF81660">
    <property type="entry name" value="Metal cation-transporting ATPase, ATP-binding domain N"/>
    <property type="match status" value="1"/>
</dbReference>
<feature type="transmembrane region" description="Helical" evidence="8">
    <location>
        <begin position="678"/>
        <end position="698"/>
    </location>
</feature>
<dbReference type="SFLD" id="SFLDF00027">
    <property type="entry name" value="p-type_atpase"/>
    <property type="match status" value="1"/>
</dbReference>
<dbReference type="InterPro" id="IPR018303">
    <property type="entry name" value="ATPase_P-typ_P_site"/>
</dbReference>
<dbReference type="SUPFAM" id="SSF81653">
    <property type="entry name" value="Calcium ATPase, transduction domain A"/>
    <property type="match status" value="1"/>
</dbReference>
<keyword evidence="4" id="KW-0067">ATP-binding</keyword>
<comment type="subcellular location">
    <subcellularLocation>
        <location evidence="1">Membrane</location>
        <topology evidence="1">Multi-pass membrane protein</topology>
    </subcellularLocation>
</comment>
<dbReference type="SUPFAM" id="SSF56784">
    <property type="entry name" value="HAD-like"/>
    <property type="match status" value="1"/>
</dbReference>
<dbReference type="Gene3D" id="3.40.1110.10">
    <property type="entry name" value="Calcium-transporting ATPase, cytoplasmic domain N"/>
    <property type="match status" value="2"/>
</dbReference>
<evidence type="ECO:0000256" key="5">
    <source>
        <dbReference type="ARBA" id="ARBA00022967"/>
    </source>
</evidence>
<evidence type="ECO:0000313" key="10">
    <source>
        <dbReference type="EMBL" id="ABJ06523.1"/>
    </source>
</evidence>
<sequence length="883" mass="94867">MYFLNCFPAFCRARRACVGDESVPRTDMRSDPSPLPVTIRGLDEAEVRARQATDGFNELPQPDRRTPWRIVREVFEEPMLALLIGGGVIYMALGDFKEAVILLVFASLSIVITIVQETRTERVLEALRDLTSPRALVIRDGEHRRIAGREVVRGDILVLAEGDRVPADAILIEAQDVQTDESLLTGESVPVRKLPRDVSAPDAPQRPGGDDLPYVFSGSLVVRGSGLAEVHAIGPHSEIGKIGQSLGELKTEAPRLQAQTRKLVLVFGSIGAAVSVLAVVLYGTLRGGWLDAVLAGITIGMSMLPEEFPVVLTVFMAMGAWRISQARVLTRRAAAIEALGSATVLCTDKTGTLTQNKMTIVELRLPDGGVLRPGEVAAASLPAPYEPLLQAGLRAAAPDPFDPMDIAFHALAQSKLHQTFLQSHAARKPVQAYGLRPDLLAMSQAWDLEAAAFEVAAKGAPEAIMALCHLDEETRATLAQQIDAMARAGLRVLGVARAEFVGSDWPDSQHDFDFAFLGLVGLADPLRDQVPAAVADCRSAGIRVVMITGDYSTTAVAIARQAGLDAADCVSGDELARMDDAQLAQRLRSANVFARIMPEQKLRIVKALKADGEVVAMTGDGVNDAPSLKAAHIGIAMGGRGTDVAREASSIVLLDDDFASIVRAIRLGRRIYDNLRKAMGFILAVHIPIAGLALFPLVLGYPILLGPIHIAFLEMIIDPVCSLAFEAESEEQDVMRRPPRDPEQPLFSVALIGWGLLQGVLAFALVGGVYAIGKYEAMPENELRALAFFALVLSIVGLILVNRSFSASLWAALRRPSPVLLIVLAVVVIALALSLLWPAARELFKFGPLHPDDLALTVGAAAAVLLTLEAIKPLWRKRIHAAP</sequence>
<organism evidence="10">
    <name type="scientific">Rhodopseudomonas palustris (strain BisA53)</name>
    <dbReference type="NCBI Taxonomy" id="316055"/>
    <lineage>
        <taxon>Bacteria</taxon>
        <taxon>Pseudomonadati</taxon>
        <taxon>Pseudomonadota</taxon>
        <taxon>Alphaproteobacteria</taxon>
        <taxon>Hyphomicrobiales</taxon>
        <taxon>Nitrobacteraceae</taxon>
        <taxon>Rhodopseudomonas</taxon>
    </lineage>
</organism>
<proteinExistence type="predicted"/>
<dbReference type="Gene3D" id="1.20.1110.10">
    <property type="entry name" value="Calcium-transporting ATPase, transmembrane domain"/>
    <property type="match status" value="2"/>
</dbReference>
<dbReference type="GO" id="GO:0015662">
    <property type="term" value="F:P-type ion transporter activity"/>
    <property type="evidence" value="ECO:0007669"/>
    <property type="project" value="UniProtKB-ARBA"/>
</dbReference>
<dbReference type="HOGENOM" id="CLU_002360_4_1_5"/>
<dbReference type="eggNOG" id="COG0474">
    <property type="taxonomic scope" value="Bacteria"/>
</dbReference>